<proteinExistence type="predicted"/>
<gene>
    <name evidence="1" type="ORF">PECUL_23A052214</name>
</gene>
<dbReference type="AlphaFoldDB" id="A0AAD1W503"/>
<evidence type="ECO:0000313" key="1">
    <source>
        <dbReference type="EMBL" id="CAH2293925.1"/>
    </source>
</evidence>
<name>A0AAD1W503_PELCU</name>
<feature type="non-terminal residue" evidence="1">
    <location>
        <position position="1"/>
    </location>
</feature>
<keyword evidence="2" id="KW-1185">Reference proteome</keyword>
<dbReference type="EMBL" id="OW240916">
    <property type="protein sequence ID" value="CAH2293925.1"/>
    <property type="molecule type" value="Genomic_DNA"/>
</dbReference>
<organism evidence="1 2">
    <name type="scientific">Pelobates cultripes</name>
    <name type="common">Western spadefoot toad</name>
    <dbReference type="NCBI Taxonomy" id="61616"/>
    <lineage>
        <taxon>Eukaryota</taxon>
        <taxon>Metazoa</taxon>
        <taxon>Chordata</taxon>
        <taxon>Craniata</taxon>
        <taxon>Vertebrata</taxon>
        <taxon>Euteleostomi</taxon>
        <taxon>Amphibia</taxon>
        <taxon>Batrachia</taxon>
        <taxon>Anura</taxon>
        <taxon>Pelobatoidea</taxon>
        <taxon>Pelobatidae</taxon>
        <taxon>Pelobates</taxon>
    </lineage>
</organism>
<accession>A0AAD1W503</accession>
<protein>
    <submittedName>
        <fullName evidence="1">Uncharacterized protein</fullName>
    </submittedName>
</protein>
<dbReference type="Proteomes" id="UP001295444">
    <property type="component" value="Chromosome 05"/>
</dbReference>
<feature type="non-terminal residue" evidence="1">
    <location>
        <position position="72"/>
    </location>
</feature>
<evidence type="ECO:0000313" key="2">
    <source>
        <dbReference type="Proteomes" id="UP001295444"/>
    </source>
</evidence>
<reference evidence="1" key="1">
    <citation type="submission" date="2022-03" db="EMBL/GenBank/DDBJ databases">
        <authorList>
            <person name="Alioto T."/>
            <person name="Alioto T."/>
            <person name="Gomez Garrido J."/>
        </authorList>
    </citation>
    <scope>NUCLEOTIDE SEQUENCE</scope>
</reference>
<sequence length="72" mass="8537">SRGTTEQKFKRRASHIFWPESGQVWTLLKKSWQPTRLFDLTGRTLNIWVFVGVPESGQRRKHDNINKFLPVK</sequence>